<dbReference type="Pfam" id="PF04196">
    <property type="entry name" value="Bunya_RdRp"/>
    <property type="match status" value="1"/>
</dbReference>
<dbReference type="GO" id="GO:0006351">
    <property type="term" value="P:DNA-templated transcription"/>
    <property type="evidence" value="ECO:0007669"/>
    <property type="project" value="InterPro"/>
</dbReference>
<dbReference type="NCBIfam" id="TIGR04202">
    <property type="entry name" value="capSnatchArena"/>
    <property type="match status" value="1"/>
</dbReference>
<dbReference type="GeneID" id="37628477"/>
<comment type="catalytic activity">
    <reaction evidence="17">
        <text>RNA(n) + a ribonucleoside 5'-triphosphate = RNA(n+1) + diphosphate</text>
        <dbReference type="Rhea" id="RHEA:21248"/>
        <dbReference type="Rhea" id="RHEA-COMP:14527"/>
        <dbReference type="Rhea" id="RHEA-COMP:17342"/>
        <dbReference type="ChEBI" id="CHEBI:33019"/>
        <dbReference type="ChEBI" id="CHEBI:61557"/>
        <dbReference type="ChEBI" id="CHEBI:140395"/>
        <dbReference type="EC" id="2.7.7.48"/>
    </reaction>
</comment>
<evidence type="ECO:0000256" key="12">
    <source>
        <dbReference type="ARBA" id="ARBA00022953"/>
    </source>
</evidence>
<accession>A0A0D4CYZ2</accession>
<evidence type="ECO:0000256" key="16">
    <source>
        <dbReference type="ARBA" id="ARBA00034123"/>
    </source>
</evidence>
<dbReference type="KEGG" id="vg:37628477"/>
<evidence type="ECO:0000256" key="3">
    <source>
        <dbReference type="ARBA" id="ARBA00004340"/>
    </source>
</evidence>
<keyword evidence="12" id="KW-0693">Viral RNA replication</keyword>
<evidence type="ECO:0000256" key="11">
    <source>
        <dbReference type="ARBA" id="ARBA00022842"/>
    </source>
</evidence>
<evidence type="ECO:0000256" key="4">
    <source>
        <dbReference type="ARBA" id="ARBA00012494"/>
    </source>
</evidence>
<dbReference type="InterPro" id="IPR029124">
    <property type="entry name" value="L_protein_N"/>
</dbReference>
<dbReference type="RefSeq" id="YP_009512923.1">
    <property type="nucleotide sequence ID" value="NC_039184.1"/>
</dbReference>
<evidence type="ECO:0000256" key="15">
    <source>
        <dbReference type="ARBA" id="ARBA00031012"/>
    </source>
</evidence>
<dbReference type="GO" id="GO:0043657">
    <property type="term" value="C:host cell"/>
    <property type="evidence" value="ECO:0007669"/>
    <property type="project" value="UniProtKB-SubCell"/>
</dbReference>
<proteinExistence type="inferred from homology"/>
<organism evidence="19 21">
    <name type="scientific">Orthobunyavirus teteense</name>
    <dbReference type="NCBI Taxonomy" id="3052448"/>
    <lineage>
        <taxon>Viruses</taxon>
        <taxon>Riboviria</taxon>
        <taxon>Orthornavirae</taxon>
        <taxon>Negarnaviricota</taxon>
        <taxon>Polyploviricotina</taxon>
        <taxon>Bunyaviricetes</taxon>
        <taxon>Elliovirales</taxon>
        <taxon>Peribunyaviridae</taxon>
        <taxon>Orthobunyavirus</taxon>
    </lineage>
</organism>
<evidence type="ECO:0000256" key="10">
    <source>
        <dbReference type="ARBA" id="ARBA00022801"/>
    </source>
</evidence>
<name>A0A0D4CYZ2_9VIRU</name>
<dbReference type="InterPro" id="IPR048006">
    <property type="entry name" value="CapSnatch_bunyavir"/>
</dbReference>
<evidence type="ECO:0000256" key="17">
    <source>
        <dbReference type="ARBA" id="ARBA00048744"/>
    </source>
</evidence>
<keyword evidence="11" id="KW-0460">Magnesium</keyword>
<keyword evidence="8" id="KW-0548">Nucleotidyltransferase</keyword>
<feature type="domain" description="RdRp catalytic" evidence="18">
    <location>
        <begin position="1032"/>
        <end position="1218"/>
    </location>
</feature>
<protein>
    <recommendedName>
        <fullName evidence="5">RNA-directed RNA polymerase L</fullName>
        <ecNumber evidence="4">2.7.7.48</ecNumber>
    </recommendedName>
    <alternativeName>
        <fullName evidence="13">Large structural protein</fullName>
    </alternativeName>
    <alternativeName>
        <fullName evidence="15">Replicase</fullName>
    </alternativeName>
    <alternativeName>
        <fullName evidence="14">Transcriptase</fullName>
    </alternativeName>
</protein>
<dbReference type="CDD" id="cd22349">
    <property type="entry name" value="PDDEXK_RNA_polymerase-like"/>
    <property type="match status" value="1"/>
</dbReference>
<dbReference type="Proteomes" id="UP000146592">
    <property type="component" value="Genome"/>
</dbReference>
<dbReference type="InterPro" id="IPR007099">
    <property type="entry name" value="RNA-dir_pol_NSvirus"/>
</dbReference>
<comment type="cofactor">
    <cofactor evidence="1">
        <name>Mn(2+)</name>
        <dbReference type="ChEBI" id="CHEBI:29035"/>
    </cofactor>
</comment>
<keyword evidence="22" id="KW-1185">Reference proteome</keyword>
<dbReference type="EC" id="2.7.7.48" evidence="4"/>
<dbReference type="Proteomes" id="UP000214440">
    <property type="component" value="Genome"/>
</dbReference>
<dbReference type="GO" id="GO:0003968">
    <property type="term" value="F:RNA-directed RNA polymerase activity"/>
    <property type="evidence" value="ECO:0007669"/>
    <property type="project" value="UniProtKB-KW"/>
</dbReference>
<evidence type="ECO:0000313" key="21">
    <source>
        <dbReference type="Proteomes" id="UP000146592"/>
    </source>
</evidence>
<evidence type="ECO:0000256" key="7">
    <source>
        <dbReference type="ARBA" id="ARBA00022679"/>
    </source>
</evidence>
<comment type="cofactor">
    <cofactor evidence="2">
        <name>Mg(2+)</name>
        <dbReference type="ChEBI" id="CHEBI:18420"/>
    </cofactor>
</comment>
<keyword evidence="7" id="KW-0808">Transferase</keyword>
<evidence type="ECO:0000313" key="19">
    <source>
        <dbReference type="EMBL" id="AJT55735.1"/>
    </source>
</evidence>
<dbReference type="Pfam" id="PF21561">
    <property type="entry name" value="L_thumb_ring_vir"/>
    <property type="match status" value="1"/>
</dbReference>
<evidence type="ECO:0000256" key="5">
    <source>
        <dbReference type="ARBA" id="ARBA00018602"/>
    </source>
</evidence>
<evidence type="ECO:0000256" key="9">
    <source>
        <dbReference type="ARBA" id="ARBA00022741"/>
    </source>
</evidence>
<comment type="subcellular location">
    <subcellularLocation>
        <location evidence="3">Host cell</location>
    </subcellularLocation>
</comment>
<comment type="similarity">
    <text evidence="16">Belongs to the Bunyavirales RNA polymerase family.</text>
</comment>
<dbReference type="GO" id="GO:0000166">
    <property type="term" value="F:nucleotide binding"/>
    <property type="evidence" value="ECO:0007669"/>
    <property type="project" value="UniProtKB-KW"/>
</dbReference>
<evidence type="ECO:0000256" key="8">
    <source>
        <dbReference type="ARBA" id="ARBA00022695"/>
    </source>
</evidence>
<evidence type="ECO:0000313" key="20">
    <source>
        <dbReference type="EMBL" id="AKO90165.1"/>
    </source>
</evidence>
<reference evidence="19 21" key="1">
    <citation type="submission" date="2014-10" db="EMBL/GenBank/DDBJ databases">
        <title>Complete genome sequence of Tete virus.</title>
        <authorList>
            <person name="Shchetinin A.M."/>
            <person name="Alkhovsky S.V."/>
        </authorList>
    </citation>
    <scope>NUCLEOTIDE SEQUENCE [LARGE SCALE GENOMIC DNA]</scope>
    <source>
        <strain evidence="19">SaAn 3518</strain>
    </source>
</reference>
<sequence length="2281" mass="265876">MDQEMIRRFNGRIRAVKEPTVAKDILSDLYNERHNYFAREFCFANNLTYRNDVKATEIIGEMIPDFYYGDVEHIKYTPDNYVRVGDKMFILDFKVSTDDTSSIETYNKYMNAFSDVFKDVDFEVVIIRANPMSGQIIIKSDEFRTYFGRVPPGLSFNWFFDLRRLLMNKFKDNDEFQDMVDHGDFTLTAPWVNEDTPELYDHPIYREFIDSMGARHEALFNKTLNHDAYESKADKWNSNLVHLKEKTEEYYNDFVKSISDNVFMLDGNYSKPTKMEIEQGWQIMTERVHEEREVIQDVNKQKPSIHMIWTPNDPQSSNDNIQKLIKLSKHLQDIKDTDKFAQNFQAIGRLMDFSKNVPKYEKFCNELKRDARAKIYKKDQRIEPLKIDDCTILWEQQFKYEIIDHDKYSRAHFYKKFLGIGGHKEFKDRTLEDLDLDKPRILDFNDPSVIMAAKVMMEKTKALLAQDNMLERAGNLLDEYRPKIENASPKTWQNIEVITKTRYWQAINDISTLLKNMLSVAQYNKFNTFRVVACANNNMFGIVFPSSDIKTKKATMVFVTICIHDEESNVLDPGCLYRTYKSRGKYISISKGIRLDKERCQRLVSAPGLFMLTSLLLKGDNDMVSMLDILNFAFYTSLSITKAMLSLTEPSRYMIMNSLAISSDVKNYMAEKFSPYTKTLFAVFMTNLIKRGCYEANEQKNNVELRDVFMSDIEITQKGVRSERKLKSIWFPGYVNLKEYINQVYLPFYFNSKGLHEKHHVMIDLAKTVLEIEKDQRINIPGIWGDKFEKQTVNLDVLIHSLAKNLILDTSRHKHLRHRVESRNNFKRAISTISTFTSSKSCIKIGDFENIKKQIVEKKRKALKKAEAALRIANPLIAGEVTNNEVHHADYLDLKKAVPDYVDMQSTKVFDRLYEKIKEGEMGRTTIEEIMDTMRKHKQFYFAYFNKGQKTAKDREIFVGEFEAKMCLYGIERISKERCKLNPEEMISEPGDGKLKRLEQMAEDEIRFIVENVKSLQPNEGDATRESEFLEKVAESGLKAQKIEINADMSKWSAQDVMYKYFWLFAMDPILYPFEKKRILYFLCNYMQKRLILPDELMYNILDQRFVRENDIIVEMTNDFKRNWVEIKRNWLQGNLNYTSSYLHSCAMSLYRDIFEVTAKRLKGEALVNSLVHSDDNQTAIAIIQSVVDPEVIIHFSIDTFSKVCLTFGNQPNMKKTYLTNFIKEFVSLFNIYGEPFSVYGRFILTCVGDCAYIGPYEDFASRLSATQTAIKHGCPPSLAWVSIALNQWITYSTYNMLPGQNNDPAKNLRIQDRFKIPIELGGYLDADLSTVALLGLESGNVSFLTRLIQKMSHIMYKKEDIVGQTLRIDSWNLEKLDNTEKFKLKMLRYVTLDSEMSIDNGLGETSDMRSRSLITPRKFTTIGSLAKLTSYRDYQLVAGSNEQTEELYEFFLQRPELLVTKGETLEEFCKTIVYRYNSKKFKESLSIQNPVQLFIEQVLFSNKPTIDYTGLADRFANSLDFDENLEDNSISGRMTIADALSKISDDIESLPLTHEDIKTIYGFCITNDPLIITAANSLILQITGTGQERTCLSSNYMPEMRNFRLMQHSPAVVLRAYIHGVESLAFADQAELSRDVIHLDTFIKKTKLKEKMEQRIKEYHENNDDDSKKFDLREVTKFYQVCYDYIKSTEHKVKVFILPIKVHTAGDFCAVLHGNLLMDDQWFNIHFLRQIESSSHKGEITSLRNVEIDIACECFKLLAHFSDWFIAGASRANFVRRIIREYTYKGLVVQELYNLLLKSEQRINFMPILFHLGDLTQEDINKFDALKTNEKITWNDWQVSQRMNTGVINLTITGYNKKITIVGEDDRLDEAILYIKKDTYDQISNQSRKLLNTRHNLMFEKMRQVKFVDPREWYICYQKGRRNKYDYVVLLGKQINARNEQIKVIQHRSQNYLIPVCPVGINVFEDSKAITLEDIKTKNIINESMTKLRINDDEIATVRRAMITKMIHFSGPPMVAGVIDIEKLMHCRPLLSITYTTVKNSSLMDIVQIFHCEGDDESKGGTYTFSEEPMEDEESEEIASQPVFNVTFRKKGKKYMTYKNAIEEAIQKTTEEFQSAFDFSDDGFFSPKNLGIIKTISSLIKELGTNEWSTSLDKCIHLCMHRAGLDDTYHLFDMPKYFLRKIDENKPDREVIVQGDWGEIVREAELEVVNRVNWEKVLSFIETLPEAKVAPWGEIFAHFKRKARELVLRRIALCQKKMTLEEFAEELQIEEGHSMYHFNA</sequence>
<keyword evidence="6 20" id="KW-0696">RNA-directed RNA polymerase</keyword>
<evidence type="ECO:0000256" key="1">
    <source>
        <dbReference type="ARBA" id="ARBA00001936"/>
    </source>
</evidence>
<keyword evidence="10" id="KW-0378">Hydrolase</keyword>
<evidence type="ECO:0000256" key="13">
    <source>
        <dbReference type="ARBA" id="ARBA00030285"/>
    </source>
</evidence>
<keyword evidence="9" id="KW-0547">Nucleotide-binding</keyword>
<reference evidence="20 22" key="2">
    <citation type="journal article" date="2015" name="Viruses">
        <title>Genetic and Phylogenetic Characterization of Tataguine and Witwatersrand Viruses and Other Orthobunyaviruses of the Anopheles A, Capim, Guama, Koongol, Mapputta, Tete, and Turlock Serogroups.</title>
        <authorList>
            <person name="Shchetinin A.M."/>
            <person name="Lvov D.K."/>
            <person name="Deriabin P.G."/>
            <person name="Botikov A.G."/>
            <person name="Gitelman A.K."/>
            <person name="Kuhn J.H."/>
            <person name="Alkhovsky S.V."/>
        </authorList>
    </citation>
    <scope>NUCLEOTIDE SEQUENCE [LARGE SCALE GENOMIC DNA]</scope>
    <source>
        <strain evidence="20">SAAn 3518</strain>
    </source>
</reference>
<dbReference type="Pfam" id="PF15518">
    <property type="entry name" value="L_protein_N"/>
    <property type="match status" value="1"/>
</dbReference>
<dbReference type="Gene3D" id="3.40.91.60">
    <property type="match status" value="1"/>
</dbReference>
<evidence type="ECO:0000256" key="2">
    <source>
        <dbReference type="ARBA" id="ARBA00001946"/>
    </source>
</evidence>
<evidence type="ECO:0000256" key="14">
    <source>
        <dbReference type="ARBA" id="ARBA00030436"/>
    </source>
</evidence>
<dbReference type="PROSITE" id="PS50525">
    <property type="entry name" value="RDRP_SSRNA_NEG_SEG"/>
    <property type="match status" value="1"/>
</dbReference>
<dbReference type="InterPro" id="IPR007322">
    <property type="entry name" value="RNA_pol_bunyavir"/>
</dbReference>
<dbReference type="InterPro" id="IPR048547">
    <property type="entry name" value="L_thumb_ring_bunyavir"/>
</dbReference>
<evidence type="ECO:0000259" key="18">
    <source>
        <dbReference type="PROSITE" id="PS50525"/>
    </source>
</evidence>
<evidence type="ECO:0000256" key="6">
    <source>
        <dbReference type="ARBA" id="ARBA00022484"/>
    </source>
</evidence>
<dbReference type="GO" id="GO:0039694">
    <property type="term" value="P:viral RNA genome replication"/>
    <property type="evidence" value="ECO:0007669"/>
    <property type="project" value="InterPro"/>
</dbReference>
<evidence type="ECO:0000313" key="22">
    <source>
        <dbReference type="Proteomes" id="UP000214440"/>
    </source>
</evidence>
<dbReference type="EMBL" id="KM972719">
    <property type="protein sequence ID" value="AJT55735.1"/>
    <property type="molecule type" value="Viral_cRNA"/>
</dbReference>
<dbReference type="GO" id="GO:0016787">
    <property type="term" value="F:hydrolase activity"/>
    <property type="evidence" value="ECO:0007669"/>
    <property type="project" value="UniProtKB-KW"/>
</dbReference>
<dbReference type="EMBL" id="KP792681">
    <property type="protein sequence ID" value="AKO90165.1"/>
    <property type="molecule type" value="Viral_cRNA"/>
</dbReference>